<dbReference type="EMBL" id="PP511724">
    <property type="protein sequence ID" value="XCD06893.1"/>
    <property type="molecule type" value="Genomic_DNA"/>
</dbReference>
<evidence type="ECO:0000313" key="6">
    <source>
        <dbReference type="EMBL" id="XCD06893.1"/>
    </source>
</evidence>
<organism evidence="5">
    <name type="scientific">Dulem virus 213</name>
    <dbReference type="NCBI Taxonomy" id="3145690"/>
    <lineage>
        <taxon>Viruses</taxon>
        <taxon>Monodnaviria</taxon>
        <taxon>Sangervirae</taxon>
        <taxon>Phixviricota</taxon>
        <taxon>Malgrandaviricetes</taxon>
        <taxon>Petitvirales</taxon>
        <taxon>Microviridae</taxon>
        <taxon>Microvirus</taxon>
    </lineage>
</organism>
<evidence type="ECO:0000313" key="2">
    <source>
        <dbReference type="EMBL" id="XCD04699.1"/>
    </source>
</evidence>
<dbReference type="EMBL" id="PP511495">
    <property type="protein sequence ID" value="XCD04699.1"/>
    <property type="molecule type" value="Genomic_DNA"/>
</dbReference>
<evidence type="ECO:0000313" key="3">
    <source>
        <dbReference type="EMBL" id="XCD05293.1"/>
    </source>
</evidence>
<dbReference type="EMBL" id="PP511403">
    <property type="protein sequence ID" value="XCD03941.1"/>
    <property type="molecule type" value="Genomic_DNA"/>
</dbReference>
<reference evidence="5" key="1">
    <citation type="submission" date="2024-03" db="EMBL/GenBank/DDBJ databases">
        <title>Diverse circular DNA viruses in blood, oral, and fecal samples of captive lemurs.</title>
        <authorList>
            <person name="Paietta E.N."/>
            <person name="Kraberger S."/>
            <person name="Lund M.C."/>
            <person name="Custer J.M."/>
            <person name="Vargas K.M."/>
            <person name="Ehmke E.E."/>
            <person name="Yoder A.D."/>
            <person name="Varsani A."/>
        </authorList>
    </citation>
    <scope>NUCLEOTIDE SEQUENCE</scope>
    <source>
        <strain evidence="1">Duke_21_53</strain>
        <strain evidence="2">Duke_24FF_996</strain>
        <strain evidence="3">Duke_24FS_60</strain>
        <strain evidence="4">Duke_25FF_1053</strain>
        <strain evidence="5">Duke_25FS_76</strain>
        <strain evidence="6">Duke_26_44</strain>
        <strain evidence="7">Duke_29_30</strain>
    </source>
</reference>
<dbReference type="EMBL" id="PP511622">
    <property type="protein sequence ID" value="XCD06008.1"/>
    <property type="molecule type" value="Genomic_DNA"/>
</dbReference>
<protein>
    <submittedName>
        <fullName evidence="5">Uncharacterized protein</fullName>
    </submittedName>
</protein>
<sequence>MVIKLKFNNALKHKKRSVKVEVSEECLYALLVNERKLISIVEKYQKENEYIIGINDND</sequence>
<evidence type="ECO:0000313" key="7">
    <source>
        <dbReference type="EMBL" id="XCD08148.1"/>
    </source>
</evidence>
<evidence type="ECO:0000313" key="4">
    <source>
        <dbReference type="EMBL" id="XCD06008.1"/>
    </source>
</evidence>
<accession>A0AAU8B603</accession>
<proteinExistence type="predicted"/>
<dbReference type="EMBL" id="PP511862">
    <property type="protein sequence ID" value="XCD08148.1"/>
    <property type="molecule type" value="Genomic_DNA"/>
</dbReference>
<name>A0AAU8B603_9VIRU</name>
<evidence type="ECO:0000313" key="1">
    <source>
        <dbReference type="EMBL" id="XCD03941.1"/>
    </source>
</evidence>
<dbReference type="EMBL" id="PP511541">
    <property type="protein sequence ID" value="XCD05293.1"/>
    <property type="molecule type" value="Genomic_DNA"/>
</dbReference>
<evidence type="ECO:0000313" key="5">
    <source>
        <dbReference type="EMBL" id="XCD06356.1"/>
    </source>
</evidence>
<dbReference type="EMBL" id="PP511661">
    <property type="protein sequence ID" value="XCD06356.1"/>
    <property type="molecule type" value="Genomic_DNA"/>
</dbReference>